<feature type="compositionally biased region" description="Acidic residues" evidence="4">
    <location>
        <begin position="918"/>
        <end position="950"/>
    </location>
</feature>
<feature type="compositionally biased region" description="Low complexity" evidence="4">
    <location>
        <begin position="893"/>
        <end position="909"/>
    </location>
</feature>
<dbReference type="GO" id="GO:0140662">
    <property type="term" value="F:ATP-dependent protein folding chaperone"/>
    <property type="evidence" value="ECO:0007669"/>
    <property type="project" value="InterPro"/>
</dbReference>
<name>A0AAD1Y4Q9_EUPCR</name>
<gene>
    <name evidence="6" type="ORF">ECRASSUSDP1_LOCUS24365</name>
</gene>
<reference evidence="6" key="1">
    <citation type="submission" date="2023-07" db="EMBL/GenBank/DDBJ databases">
        <authorList>
            <consortium name="AG Swart"/>
            <person name="Singh M."/>
            <person name="Singh A."/>
            <person name="Seah K."/>
            <person name="Emmerich C."/>
        </authorList>
    </citation>
    <scope>NUCLEOTIDE SEQUENCE</scope>
    <source>
        <strain evidence="6">DP1</strain>
    </source>
</reference>
<keyword evidence="7" id="KW-1185">Reference proteome</keyword>
<dbReference type="Gene3D" id="3.30.420.40">
    <property type="match status" value="2"/>
</dbReference>
<evidence type="ECO:0000313" key="7">
    <source>
        <dbReference type="Proteomes" id="UP001295684"/>
    </source>
</evidence>
<dbReference type="Gene3D" id="3.30.30.30">
    <property type="match status" value="1"/>
</dbReference>
<keyword evidence="5" id="KW-0732">Signal</keyword>
<feature type="compositionally biased region" description="Acidic residues" evidence="4">
    <location>
        <begin position="612"/>
        <end position="640"/>
    </location>
</feature>
<dbReference type="InterPro" id="IPR043129">
    <property type="entry name" value="ATPase_NBD"/>
</dbReference>
<dbReference type="Pfam" id="PF00012">
    <property type="entry name" value="HSP70"/>
    <property type="match status" value="1"/>
</dbReference>
<evidence type="ECO:0000256" key="2">
    <source>
        <dbReference type="ARBA" id="ARBA00022840"/>
    </source>
</evidence>
<feature type="chain" id="PRO_5042260152" description="Hypoxia up-regulated protein 1" evidence="5">
    <location>
        <begin position="21"/>
        <end position="950"/>
    </location>
</feature>
<feature type="region of interest" description="Disordered" evidence="4">
    <location>
        <begin position="561"/>
        <end position="654"/>
    </location>
</feature>
<dbReference type="GO" id="GO:0034663">
    <property type="term" value="C:endoplasmic reticulum chaperone complex"/>
    <property type="evidence" value="ECO:0007669"/>
    <property type="project" value="TreeGrafter"/>
</dbReference>
<evidence type="ECO:0000313" key="6">
    <source>
        <dbReference type="EMBL" id="CAI2382877.1"/>
    </source>
</evidence>
<evidence type="ECO:0000256" key="3">
    <source>
        <dbReference type="ARBA" id="ARBA00023186"/>
    </source>
</evidence>
<dbReference type="Gene3D" id="3.90.640.10">
    <property type="entry name" value="Actin, Chain A, domain 4"/>
    <property type="match status" value="1"/>
</dbReference>
<comment type="caution">
    <text evidence="6">The sequence shown here is derived from an EMBL/GenBank/DDBJ whole genome shotgun (WGS) entry which is preliminary data.</text>
</comment>
<dbReference type="Proteomes" id="UP001295684">
    <property type="component" value="Unassembled WGS sequence"/>
</dbReference>
<sequence length="950" mass="107695">MLRKIISLTIVCLCAVYSSAAVIGVDLGGQFFKSTLVKPGFPFTIVENTSSKRKTPTAVAFTKEQRVYGLDAIMQSGSNPVNTLLFVRDLLGLEYNQQNLEMLKHKFYHNEFVADERGYIAFKVELPEAGEAKSYVFTVEEVLAMILSHAKYLAEVQSNGAVKNIYLTVPSWFSVSQRRMLNDALEMAGLESSGMIEENVAASIAYGVSRLDENSTHTVLFLNLGSSDFEATVVDFFARAENVTDRRGNIKKGEVVENVEVRSQSHSEQVSGRAFDIEILNILADHFNQMESRQGKQDIREMPRVVNRLFKEIPKIKETLSANKEKIVNIQEVADYENLKMTITRAQFEQSISKYLEALRTAISQAIDKAGVALEHIDAVEIIGGALRVPKVKEVLQEQIGDIELGSHLNGDEAMSFGAAFIGANSSSSFKARKIFLHPLFENDIFVNFTSIDCDPEEEECVHKRFLLYNGTGSPKKKFAVSTLHDMLVEFYTEEEGVLHRVTLNGVPDILESEEYTKNGTTPKVYLEAQYHENGYVSVTKAYAKVIQSYMREVEKRVLIPTNTTESASDNSTDTSSNNSNINENNETSEEEKSPEENETETPTEEPTKEATEEDKEEDTEAGDSEDDDYEKEDSDDDSEETTKKDTPKPPQYMTVIEHVVKNKTHSKIITFEEEFIGLQPMTSEMKINAIAQMADLNRRDKLILDTMEAKNEYEALIYSTRDWISDEDNQVYSLPEITEELQKNLTEGEDWLYEDGYDETYQVYKDRINELNSTISKMKYRQTEHLLREDILDDTKELIKNFTAQIDFFAKQLPWIEKSKIQKLRDLAANATEWFNDALEKQEGLELHEDPVLTSEGLRNKVVYVSYAMEQLSRTPKPKGWDKKVEAAKNATMSENNSTETYNNTTDTESSEKASDDSEDSSSTDEPSNEQNEEDNQTNEETEEVNDDL</sequence>
<keyword evidence="3" id="KW-0143">Chaperone</keyword>
<keyword evidence="2" id="KW-0067">ATP-binding</keyword>
<accession>A0AAD1Y4Q9</accession>
<evidence type="ECO:0000256" key="4">
    <source>
        <dbReference type="SAM" id="MobiDB-lite"/>
    </source>
</evidence>
<dbReference type="PANTHER" id="PTHR45639">
    <property type="entry name" value="HSC70CB, ISOFORM G-RELATED"/>
    <property type="match status" value="1"/>
</dbReference>
<dbReference type="InterPro" id="IPR013126">
    <property type="entry name" value="Hsp_70_fam"/>
</dbReference>
<feature type="signal peptide" evidence="5">
    <location>
        <begin position="1"/>
        <end position="20"/>
    </location>
</feature>
<dbReference type="InterPro" id="IPR029048">
    <property type="entry name" value="HSP70_C_sf"/>
</dbReference>
<dbReference type="EMBL" id="CAMPGE010025085">
    <property type="protein sequence ID" value="CAI2382877.1"/>
    <property type="molecule type" value="Genomic_DNA"/>
</dbReference>
<dbReference type="SUPFAM" id="SSF100934">
    <property type="entry name" value="Heat shock protein 70kD (HSP70), C-terminal subdomain"/>
    <property type="match status" value="1"/>
</dbReference>
<dbReference type="SUPFAM" id="SSF53067">
    <property type="entry name" value="Actin-like ATPase domain"/>
    <property type="match status" value="2"/>
</dbReference>
<dbReference type="GO" id="GO:0005524">
    <property type="term" value="F:ATP binding"/>
    <property type="evidence" value="ECO:0007669"/>
    <property type="project" value="UniProtKB-KW"/>
</dbReference>
<dbReference type="PANTHER" id="PTHR45639:SF3">
    <property type="entry name" value="HYPOXIA UP-REGULATED PROTEIN 1"/>
    <property type="match status" value="1"/>
</dbReference>
<feature type="compositionally biased region" description="Low complexity" evidence="4">
    <location>
        <begin position="562"/>
        <end position="586"/>
    </location>
</feature>
<evidence type="ECO:0008006" key="8">
    <source>
        <dbReference type="Google" id="ProtNLM"/>
    </source>
</evidence>
<dbReference type="CDD" id="cd10230">
    <property type="entry name" value="ASKHA_NBD_HSP70_HYOU1"/>
    <property type="match status" value="1"/>
</dbReference>
<evidence type="ECO:0000256" key="1">
    <source>
        <dbReference type="ARBA" id="ARBA00022741"/>
    </source>
</evidence>
<organism evidence="6 7">
    <name type="scientific">Euplotes crassus</name>
    <dbReference type="NCBI Taxonomy" id="5936"/>
    <lineage>
        <taxon>Eukaryota</taxon>
        <taxon>Sar</taxon>
        <taxon>Alveolata</taxon>
        <taxon>Ciliophora</taxon>
        <taxon>Intramacronucleata</taxon>
        <taxon>Spirotrichea</taxon>
        <taxon>Hypotrichia</taxon>
        <taxon>Euplotida</taxon>
        <taxon>Euplotidae</taxon>
        <taxon>Moneuplotes</taxon>
    </lineage>
</organism>
<protein>
    <recommendedName>
        <fullName evidence="8">Hypoxia up-regulated protein 1</fullName>
    </recommendedName>
</protein>
<keyword evidence="1" id="KW-0547">Nucleotide-binding</keyword>
<evidence type="ECO:0000256" key="5">
    <source>
        <dbReference type="SAM" id="SignalP"/>
    </source>
</evidence>
<dbReference type="AlphaFoldDB" id="A0AAD1Y4Q9"/>
<dbReference type="GO" id="GO:0030968">
    <property type="term" value="P:endoplasmic reticulum unfolded protein response"/>
    <property type="evidence" value="ECO:0007669"/>
    <property type="project" value="TreeGrafter"/>
</dbReference>
<feature type="region of interest" description="Disordered" evidence="4">
    <location>
        <begin position="876"/>
        <end position="950"/>
    </location>
</feature>
<dbReference type="Gene3D" id="1.20.1270.10">
    <property type="match status" value="1"/>
</dbReference>
<proteinExistence type="predicted"/>
<dbReference type="PRINTS" id="PR00301">
    <property type="entry name" value="HEATSHOCK70"/>
</dbReference>